<evidence type="ECO:0000313" key="2">
    <source>
        <dbReference type="Proteomes" id="UP000281498"/>
    </source>
</evidence>
<comment type="caution">
    <text evidence="1">The sequence shown here is derived from an EMBL/GenBank/DDBJ whole genome shotgun (WGS) entry which is preliminary data.</text>
</comment>
<dbReference type="EMBL" id="PDOE01000001">
    <property type="protein sequence ID" value="RKL69128.1"/>
    <property type="molecule type" value="Genomic_DNA"/>
</dbReference>
<proteinExistence type="predicted"/>
<dbReference type="OrthoDB" id="7869153at2"/>
<dbReference type="Proteomes" id="UP000281498">
    <property type="component" value="Unassembled WGS sequence"/>
</dbReference>
<reference evidence="1 2" key="1">
    <citation type="submission" date="2017-10" db="EMBL/GenBank/DDBJ databases">
        <title>Bacillus sp. nov., a halophilic bacterium isolated from a Keqin Lake.</title>
        <authorList>
            <person name="Wang H."/>
        </authorList>
    </citation>
    <scope>NUCLEOTIDE SEQUENCE [LARGE SCALE GENOMIC DNA]</scope>
    <source>
        <strain evidence="1 2">KCTC 13187</strain>
    </source>
</reference>
<keyword evidence="2" id="KW-1185">Reference proteome</keyword>
<evidence type="ECO:0008006" key="3">
    <source>
        <dbReference type="Google" id="ProtNLM"/>
    </source>
</evidence>
<dbReference type="RefSeq" id="WP_110936232.1">
    <property type="nucleotide sequence ID" value="NZ_KZ614146.1"/>
</dbReference>
<dbReference type="InterPro" id="IPR026838">
    <property type="entry name" value="YheC/D"/>
</dbReference>
<sequence>MTKIKGRNKWKMYQAMRKNKKLAPYLVYTKQWNKKNFNGMLSKYNAIVVKPNNGLKARSIYFISKKNSGFKVQIYERKYFFSTSENVYDFMKKRTQRVSYIIQNHIDMEKINDRPFDIRVIIQRRSIAYPWTVTAYKVRVAGAGKMVTNASKGGRILTFKDAMQKCDIPNQVQGHLLERLKYVSIIASLTLSKYYPYKRLFGIDIGIKKDGSLHIFEINRQPLLRGFSKYQQRKIRRFKHPK</sequence>
<organism evidence="1 2">
    <name type="scientific">Salipaludibacillus neizhouensis</name>
    <dbReference type="NCBI Taxonomy" id="885475"/>
    <lineage>
        <taxon>Bacteria</taxon>
        <taxon>Bacillati</taxon>
        <taxon>Bacillota</taxon>
        <taxon>Bacilli</taxon>
        <taxon>Bacillales</taxon>
        <taxon>Bacillaceae</taxon>
    </lineage>
</organism>
<name>A0A3A9KBX2_9BACI</name>
<accession>A0A3A9KBX2</accession>
<protein>
    <recommendedName>
        <fullName evidence="3">ATP-grasp domain-containing protein</fullName>
    </recommendedName>
</protein>
<gene>
    <name evidence="1" type="ORF">CR203_03575</name>
</gene>
<dbReference type="SUPFAM" id="SSF56059">
    <property type="entry name" value="Glutathione synthetase ATP-binding domain-like"/>
    <property type="match status" value="1"/>
</dbReference>
<evidence type="ECO:0000313" key="1">
    <source>
        <dbReference type="EMBL" id="RKL69128.1"/>
    </source>
</evidence>
<dbReference type="Pfam" id="PF14398">
    <property type="entry name" value="ATPgrasp_YheCD"/>
    <property type="match status" value="1"/>
</dbReference>
<dbReference type="Gene3D" id="3.30.470.20">
    <property type="entry name" value="ATP-grasp fold, B domain"/>
    <property type="match status" value="1"/>
</dbReference>
<dbReference type="AlphaFoldDB" id="A0A3A9KBX2"/>